<dbReference type="Proteomes" id="UP000536179">
    <property type="component" value="Unassembled WGS sequence"/>
</dbReference>
<gene>
    <name evidence="1" type="ORF">FHS27_001041</name>
</gene>
<keyword evidence="2" id="KW-1185">Reference proteome</keyword>
<sequence length="398" mass="43208">MNSKNATRRVPRSPRFKRVFAGVGVIAVMSWCGMVSLANSQDELAGASVSDAIHAVRSIGPEGAGFNDAGRAAERLRTLPGTRVFEVYEAMQDAGPVAQNWLRGIAGDIVRGSQPPTVVAIESYVLDESNSDVGRSTAMGLLRQLDSDRFDELLPGRLDDPSLLIREMAVAAKVKEFDGGKDSSIATVDEVRRVLESARHPVQVSNLIKKLDSMGETVTTADAFSMIRQWRAIGPFDNRGGIGFDEAYAPEAKFEATGRVDLAATYDGKNGPVSWMALEAKGDDGKVDLAAAYDKEKGAAAYVYTEFESAIAADAQARLGCICASQAWVNGKQVMSNEVYHSGTRIDQYVADIQLLSGTNRILLKICQNEQTQSWAQEWEFQFRVTDPTGKGLQSRVE</sequence>
<comment type="caution">
    <text evidence="1">The sequence shown here is derived from an EMBL/GenBank/DDBJ whole genome shotgun (WGS) entry which is preliminary data.</text>
</comment>
<dbReference type="EMBL" id="JACHXU010000003">
    <property type="protein sequence ID" value="MBB3205241.1"/>
    <property type="molecule type" value="Genomic_DNA"/>
</dbReference>
<accession>A0A7W5DVG0</accession>
<dbReference type="RefSeq" id="WP_184302539.1">
    <property type="nucleotide sequence ID" value="NZ_JACHXU010000003.1"/>
</dbReference>
<reference evidence="1 2" key="1">
    <citation type="submission" date="2020-08" db="EMBL/GenBank/DDBJ databases">
        <title>Genomic Encyclopedia of Type Strains, Phase III (KMG-III): the genomes of soil and plant-associated and newly described type strains.</title>
        <authorList>
            <person name="Whitman W."/>
        </authorList>
    </citation>
    <scope>NUCLEOTIDE SEQUENCE [LARGE SCALE GENOMIC DNA]</scope>
    <source>
        <strain evidence="1 2">CECT 8075</strain>
    </source>
</reference>
<name>A0A7W5DVG0_9BACT</name>
<protein>
    <submittedName>
        <fullName evidence="1">Uncharacterized protein</fullName>
    </submittedName>
</protein>
<dbReference type="AlphaFoldDB" id="A0A7W5DVG0"/>
<proteinExistence type="predicted"/>
<evidence type="ECO:0000313" key="2">
    <source>
        <dbReference type="Proteomes" id="UP000536179"/>
    </source>
</evidence>
<evidence type="ECO:0000313" key="1">
    <source>
        <dbReference type="EMBL" id="MBB3205241.1"/>
    </source>
</evidence>
<organism evidence="1 2">
    <name type="scientific">Aporhodopirellula rubra</name>
    <dbReference type="NCBI Taxonomy" id="980271"/>
    <lineage>
        <taxon>Bacteria</taxon>
        <taxon>Pseudomonadati</taxon>
        <taxon>Planctomycetota</taxon>
        <taxon>Planctomycetia</taxon>
        <taxon>Pirellulales</taxon>
        <taxon>Pirellulaceae</taxon>
        <taxon>Aporhodopirellula</taxon>
    </lineage>
</organism>